<accession>A0A7U4E8N6</accession>
<dbReference type="KEGG" id="rsi:Runsl_5132"/>
<evidence type="ECO:0000313" key="1">
    <source>
        <dbReference type="EMBL" id="AEI51434.1"/>
    </source>
</evidence>
<reference evidence="2" key="1">
    <citation type="submission" date="2011-06" db="EMBL/GenBank/DDBJ databases">
        <title>The complete genome of chromosome of Runella slithyformis DSM 19594.</title>
        <authorList>
            <consortium name="US DOE Joint Genome Institute (JGI-PGF)"/>
            <person name="Lucas S."/>
            <person name="Han J."/>
            <person name="Lapidus A."/>
            <person name="Bruce D."/>
            <person name="Goodwin L."/>
            <person name="Pitluck S."/>
            <person name="Peters L."/>
            <person name="Kyrpides N."/>
            <person name="Mavromatis K."/>
            <person name="Ivanova N."/>
            <person name="Ovchinnikova G."/>
            <person name="Zhang X."/>
            <person name="Misra M."/>
            <person name="Detter J.C."/>
            <person name="Tapia R."/>
            <person name="Han C."/>
            <person name="Land M."/>
            <person name="Hauser L."/>
            <person name="Markowitz V."/>
            <person name="Cheng J.-F."/>
            <person name="Hugenholtz P."/>
            <person name="Woyke T."/>
            <person name="Wu D."/>
            <person name="Tindall B."/>
            <person name="Faehrich R."/>
            <person name="Brambilla E."/>
            <person name="Klenk H.-P."/>
            <person name="Eisen J.A."/>
        </authorList>
    </citation>
    <scope>NUCLEOTIDE SEQUENCE [LARGE SCALE GENOMIC DNA]</scope>
    <source>
        <strain evidence="2">ATCC 29530 / DSM 19594 / LMG 11500 / NCIMB 11436 / LSU 4</strain>
    </source>
</reference>
<dbReference type="EMBL" id="CP002859">
    <property type="protein sequence ID" value="AEI51434.1"/>
    <property type="molecule type" value="Genomic_DNA"/>
</dbReference>
<evidence type="ECO:0000313" key="2">
    <source>
        <dbReference type="Proteomes" id="UP000000493"/>
    </source>
</evidence>
<reference evidence="1 2" key="2">
    <citation type="journal article" date="2012" name="Stand. Genomic Sci.">
        <title>Complete genome sequence of the aquatic bacterium Runella slithyformis type strain (LSU 4(T)).</title>
        <authorList>
            <person name="Copeland A."/>
            <person name="Zhang X."/>
            <person name="Misra M."/>
            <person name="Lapidus A."/>
            <person name="Nolan M."/>
            <person name="Lucas S."/>
            <person name="Deshpande S."/>
            <person name="Cheng J.F."/>
            <person name="Tapia R."/>
            <person name="Goodwin L.A."/>
            <person name="Pitluck S."/>
            <person name="Liolios K."/>
            <person name="Pagani I."/>
            <person name="Ivanova N."/>
            <person name="Mikhailova N."/>
            <person name="Pati A."/>
            <person name="Chen A."/>
            <person name="Palaniappan K."/>
            <person name="Land M."/>
            <person name="Hauser L."/>
            <person name="Pan C."/>
            <person name="Jeffries C.D."/>
            <person name="Detter J.C."/>
            <person name="Brambilla E.M."/>
            <person name="Rohde M."/>
            <person name="Djao O.D."/>
            <person name="Goker M."/>
            <person name="Sikorski J."/>
            <person name="Tindall B.J."/>
            <person name="Woyke T."/>
            <person name="Bristow J."/>
            <person name="Eisen J.A."/>
            <person name="Markowitz V."/>
            <person name="Hugenholtz P."/>
            <person name="Kyrpides N.C."/>
            <person name="Klenk H.P."/>
            <person name="Mavromatis K."/>
        </authorList>
    </citation>
    <scope>NUCLEOTIDE SEQUENCE [LARGE SCALE GENOMIC DNA]</scope>
    <source>
        <strain evidence="2">ATCC 29530 / DSM 19594 / LMG 11500 / NCIMB 11436 / LSU 4</strain>
    </source>
</reference>
<name>A0A7U4E8N6_RUNSL</name>
<sequence>MNFMELIYAVIAAIGVMVASFPCQTGSINTIAPQLKEFDKEDLWVSSFV</sequence>
<keyword evidence="2" id="KW-1185">Reference proteome</keyword>
<gene>
    <name evidence="1" type="ordered locus">Runsl_5132</name>
</gene>
<dbReference type="Proteomes" id="UP000000493">
    <property type="component" value="Chromosome"/>
</dbReference>
<proteinExistence type="predicted"/>
<dbReference type="AlphaFoldDB" id="A0A7U4E8N6"/>
<protein>
    <submittedName>
        <fullName evidence="1">Uncharacterized protein</fullName>
    </submittedName>
</protein>
<organism evidence="1 2">
    <name type="scientific">Runella slithyformis (strain ATCC 29530 / DSM 19594 / LMG 11500 / NCIMB 11436 / LSU 4)</name>
    <dbReference type="NCBI Taxonomy" id="761193"/>
    <lineage>
        <taxon>Bacteria</taxon>
        <taxon>Pseudomonadati</taxon>
        <taxon>Bacteroidota</taxon>
        <taxon>Cytophagia</taxon>
        <taxon>Cytophagales</taxon>
        <taxon>Spirosomataceae</taxon>
        <taxon>Runella</taxon>
    </lineage>
</organism>